<protein>
    <submittedName>
        <fullName evidence="5">Chemotaxis protein</fullName>
    </submittedName>
</protein>
<evidence type="ECO:0000259" key="4">
    <source>
        <dbReference type="PROSITE" id="PS50113"/>
    </source>
</evidence>
<evidence type="ECO:0000313" key="6">
    <source>
        <dbReference type="Proteomes" id="UP000004095"/>
    </source>
</evidence>
<dbReference type="InterPro" id="IPR013655">
    <property type="entry name" value="PAS_fold_3"/>
</dbReference>
<accession>A1ZLK5</accession>
<keyword evidence="1" id="KW-0175">Coiled coil</keyword>
<dbReference type="InterPro" id="IPR000700">
    <property type="entry name" value="PAS-assoc_C"/>
</dbReference>
<dbReference type="Proteomes" id="UP000004095">
    <property type="component" value="Unassembled WGS sequence"/>
</dbReference>
<dbReference type="Gene3D" id="3.30.450.40">
    <property type="match status" value="1"/>
</dbReference>
<evidence type="ECO:0000313" key="5">
    <source>
        <dbReference type="EMBL" id="EAY28759.1"/>
    </source>
</evidence>
<comment type="caution">
    <text evidence="5">The sequence shown here is derived from an EMBL/GenBank/DDBJ whole genome shotgun (WGS) entry which is preliminary data.</text>
</comment>
<dbReference type="OrthoDB" id="1109395at2"/>
<dbReference type="SMART" id="SM00065">
    <property type="entry name" value="GAF"/>
    <property type="match status" value="1"/>
</dbReference>
<dbReference type="EMBL" id="AAWS01000014">
    <property type="protein sequence ID" value="EAY28759.1"/>
    <property type="molecule type" value="Genomic_DNA"/>
</dbReference>
<feature type="coiled-coil region" evidence="1">
    <location>
        <begin position="1092"/>
        <end position="1119"/>
    </location>
</feature>
<dbReference type="InterPro" id="IPR001610">
    <property type="entry name" value="PAC"/>
</dbReference>
<name>A1ZLK5_MICM2</name>
<dbReference type="SUPFAM" id="SSF55781">
    <property type="entry name" value="GAF domain-like"/>
    <property type="match status" value="1"/>
</dbReference>
<dbReference type="Gene3D" id="3.30.450.20">
    <property type="entry name" value="PAS domain"/>
    <property type="match status" value="4"/>
</dbReference>
<keyword evidence="6" id="KW-1185">Reference proteome</keyword>
<evidence type="ECO:0000256" key="1">
    <source>
        <dbReference type="SAM" id="Coils"/>
    </source>
</evidence>
<dbReference type="SMART" id="SM00086">
    <property type="entry name" value="PAC"/>
    <property type="match status" value="4"/>
</dbReference>
<dbReference type="PROSITE" id="PS50112">
    <property type="entry name" value="PAS"/>
    <property type="match status" value="1"/>
</dbReference>
<dbReference type="NCBIfam" id="TIGR00229">
    <property type="entry name" value="sensory_box"/>
    <property type="match status" value="3"/>
</dbReference>
<feature type="transmembrane region" description="Helical" evidence="2">
    <location>
        <begin position="225"/>
        <end position="250"/>
    </location>
</feature>
<dbReference type="PANTHER" id="PTHR24422:SF10">
    <property type="entry name" value="CHEMOTAXIS PROTEIN METHYLTRANSFERASE 2"/>
    <property type="match status" value="1"/>
</dbReference>
<dbReference type="Pfam" id="PF13426">
    <property type="entry name" value="PAS_9"/>
    <property type="match status" value="1"/>
</dbReference>
<proteinExistence type="predicted"/>
<dbReference type="Pfam" id="PF08447">
    <property type="entry name" value="PAS_3"/>
    <property type="match status" value="3"/>
</dbReference>
<reference evidence="5 6" key="1">
    <citation type="submission" date="2007-01" db="EMBL/GenBank/DDBJ databases">
        <authorList>
            <person name="Haygood M."/>
            <person name="Podell S."/>
            <person name="Anderson C."/>
            <person name="Hopkinson B."/>
            <person name="Roe K."/>
            <person name="Barbeau K."/>
            <person name="Gaasterland T."/>
            <person name="Ferriera S."/>
            <person name="Johnson J."/>
            <person name="Kravitz S."/>
            <person name="Beeson K."/>
            <person name="Sutton G."/>
            <person name="Rogers Y.-H."/>
            <person name="Friedman R."/>
            <person name="Frazier M."/>
            <person name="Venter J.C."/>
        </authorList>
    </citation>
    <scope>NUCLEOTIDE SEQUENCE [LARGE SCALE GENOMIC DNA]</scope>
    <source>
        <strain evidence="5 6">ATCC 23134</strain>
    </source>
</reference>
<dbReference type="SUPFAM" id="SSF55785">
    <property type="entry name" value="PYP-like sensor domain (PAS domain)"/>
    <property type="match status" value="4"/>
</dbReference>
<dbReference type="eggNOG" id="COG2203">
    <property type="taxonomic scope" value="Bacteria"/>
</dbReference>
<keyword evidence="2" id="KW-0812">Transmembrane</keyword>
<organism evidence="5 6">
    <name type="scientific">Microscilla marina ATCC 23134</name>
    <dbReference type="NCBI Taxonomy" id="313606"/>
    <lineage>
        <taxon>Bacteria</taxon>
        <taxon>Pseudomonadati</taxon>
        <taxon>Bacteroidota</taxon>
        <taxon>Cytophagia</taxon>
        <taxon>Cytophagales</taxon>
        <taxon>Microscillaceae</taxon>
        <taxon>Microscilla</taxon>
    </lineage>
</organism>
<feature type="coiled-coil region" evidence="1">
    <location>
        <begin position="513"/>
        <end position="540"/>
    </location>
</feature>
<dbReference type="InterPro" id="IPR003018">
    <property type="entry name" value="GAF"/>
</dbReference>
<sequence length="1123" mass="130091">MAKKGENKEIKVTTQKSSSTIRQRIIRSFAVLAVVMVVFTAVTLNELNKISRINAYIDNTINPTKVHLQALNEMVNRSSIFLQVYMIFENNNQKVEGDYKQKRASIWKKEIKQIYDTLAVYEQKWQNLDMKLKYLNLQTILQKLENSQILIEEVIAKRSDDIYNLENIENLANHQNDVLLTPQTSSREDAFSKRVLPLINQVHNEVLELQSIQNRELEMKHGQIAYLWNVFWMLFVALGVVLFAVMLYLIRDLSHKILRNIYQLRDYVRMLRKGELPKHMKSLEDETSEIVEELQLVTYHLQKTKDFSLQIADGNLESKLDVFEEHSEMGKAFNQMQEGLKQIAIKDQERKWVNEGLTKFNSIVRESKQIQDLADEVISNLVKYLSANQGGIFVLNDKDYEAPCMELTSVYAFDRKRFLKRQIYLGQGLAGQSWQEKDAVYLQEVPSGYTLVNSGLGSANPRSILVIPMIVNEDDVVGIIELASFHLFKDYEIEFVKKLAENIGASVTTLKNNHEAQLLLNEAQETAKKLKRKEEESALSLQELVTTQEEMKKSQAELTGQMTAINTTLATAEFDMQGTILNANNLFLEMFGYSIYDIKDSHHSIFVDPKEVEKSRYKKFWLELQEGLPQTEEFKRITKDGREIWLNASYTPVKDVKGRPYKVIELAIDITEQKQLSMDFKGELEAINKTNAVVEYDTEGYILNANNIFLQLMGYRLNEIKGKHHSVLVDTKDPATVQYMQDWKKLARGKSLTGEFQYINKSGEKVWVRSSYNPILDLNGQPYKIQNFAQDINDVKTYETELKENASILQKQKTELEQNQLALTGQITAINTALATAEFDMEGNILEVNNIFLDALKYNVYELKEHKDILLLEEGAEDMATYKKFWSELRRGIPQIGEFKRVAKDGKAVWLNATFTPVKDITGVPYKVIQLATVITQQKVQNMDYEGQMSAINKSNLVIEFDMKGYILHANQRFLDLMQYKLIELVNKNHNIFVDDFTKTSDDYKTLWEKLFNGEYVSGRFRRVKKDGTEIWFSGTYNPIFDLNGEPYKIVKFAQDITEVKYFEVKARQNTRKLKKRTDELLKANKAIEEIRMRDQTKIEEKKEEIAKLKAKIEELSKNDGHN</sequence>
<evidence type="ECO:0000259" key="3">
    <source>
        <dbReference type="PROSITE" id="PS50112"/>
    </source>
</evidence>
<dbReference type="InterPro" id="IPR029016">
    <property type="entry name" value="GAF-like_dom_sf"/>
</dbReference>
<feature type="domain" description="PAS" evidence="3">
    <location>
        <begin position="684"/>
        <end position="742"/>
    </location>
</feature>
<dbReference type="PANTHER" id="PTHR24422">
    <property type="entry name" value="CHEMOTAXIS PROTEIN METHYLTRANSFERASE"/>
    <property type="match status" value="1"/>
</dbReference>
<dbReference type="eggNOG" id="COG2202">
    <property type="taxonomic scope" value="Bacteria"/>
</dbReference>
<gene>
    <name evidence="5" type="ORF">M23134_07857</name>
</gene>
<evidence type="ECO:0000256" key="2">
    <source>
        <dbReference type="SAM" id="Phobius"/>
    </source>
</evidence>
<dbReference type="CDD" id="cd06225">
    <property type="entry name" value="HAMP"/>
    <property type="match status" value="1"/>
</dbReference>
<dbReference type="AlphaFoldDB" id="A1ZLK5"/>
<keyword evidence="2" id="KW-0472">Membrane</keyword>
<dbReference type="InterPro" id="IPR050903">
    <property type="entry name" value="Bact_Chemotaxis_MeTrfase"/>
</dbReference>
<dbReference type="InterPro" id="IPR000014">
    <property type="entry name" value="PAS"/>
</dbReference>
<dbReference type="Pfam" id="PF13185">
    <property type="entry name" value="GAF_2"/>
    <property type="match status" value="1"/>
</dbReference>
<dbReference type="CDD" id="cd00130">
    <property type="entry name" value="PAS"/>
    <property type="match status" value="4"/>
</dbReference>
<feature type="transmembrane region" description="Helical" evidence="2">
    <location>
        <begin position="25"/>
        <end position="44"/>
    </location>
</feature>
<feature type="domain" description="PAC" evidence="4">
    <location>
        <begin position="752"/>
        <end position="804"/>
    </location>
</feature>
<dbReference type="PROSITE" id="PS50113">
    <property type="entry name" value="PAC"/>
    <property type="match status" value="3"/>
</dbReference>
<feature type="domain" description="PAC" evidence="4">
    <location>
        <begin position="1017"/>
        <end position="1069"/>
    </location>
</feature>
<dbReference type="InterPro" id="IPR035965">
    <property type="entry name" value="PAS-like_dom_sf"/>
</dbReference>
<dbReference type="RefSeq" id="WP_002697503.1">
    <property type="nucleotide sequence ID" value="NZ_AAWS01000014.1"/>
</dbReference>
<feature type="domain" description="PAC" evidence="4">
    <location>
        <begin position="630"/>
        <end position="682"/>
    </location>
</feature>
<keyword evidence="2" id="KW-1133">Transmembrane helix</keyword>